<evidence type="ECO:0000313" key="2">
    <source>
        <dbReference type="Proteomes" id="UP000801492"/>
    </source>
</evidence>
<dbReference type="Proteomes" id="UP000801492">
    <property type="component" value="Unassembled WGS sequence"/>
</dbReference>
<dbReference type="EMBL" id="VTPC01090867">
    <property type="protein sequence ID" value="KAF2881049.1"/>
    <property type="molecule type" value="Genomic_DNA"/>
</dbReference>
<dbReference type="SUPFAM" id="SSF52047">
    <property type="entry name" value="RNI-like"/>
    <property type="match status" value="2"/>
</dbReference>
<protein>
    <submittedName>
        <fullName evidence="1">Uncharacterized protein</fullName>
    </submittedName>
</protein>
<dbReference type="OrthoDB" id="16120at2759"/>
<dbReference type="Gene3D" id="3.80.10.10">
    <property type="entry name" value="Ribonuclease Inhibitor"/>
    <property type="match status" value="1"/>
</dbReference>
<reference evidence="1" key="1">
    <citation type="submission" date="2019-08" db="EMBL/GenBank/DDBJ databases">
        <title>The genome of the North American firefly Photinus pyralis.</title>
        <authorList>
            <consortium name="Photinus pyralis genome working group"/>
            <person name="Fallon T.R."/>
            <person name="Sander Lower S.E."/>
            <person name="Weng J.-K."/>
        </authorList>
    </citation>
    <scope>NUCLEOTIDE SEQUENCE</scope>
    <source>
        <strain evidence="1">TRF0915ILg1</strain>
        <tissue evidence="1">Whole body</tissue>
    </source>
</reference>
<gene>
    <name evidence="1" type="ORF">ILUMI_25122</name>
</gene>
<accession>A0A8K0C5Z7</accession>
<sequence>MSPKNFVFPLSYSCLKIVANQLIYALSDDEGLNYETVEKYLSDATFRVLQDLLKHILNTENLDAATRFSCLQLLLKENVQVLETGVFPHSYYEKILKVIISGGAGLQQLNLKGVWVHDRPELLEKLLENLKNLKVLVMPHIAGDFILKSAVTRESLSILDIGGDCGFSSEALSELKSTSIRVLEIGSYGKKSLCHPENESCVALANAIENLPNLLVIRTYSFVGEALLDIYKRNENFKTKLLYVHDTQTTTEMCKAIVNLCPHLESIYIDTPQNNVLNMLSDLKSLNSLKLARFNYKELLNYLRRSGSQLQTLKLSNCKDGQLDLSLICLFSPGLVNLDCFKINLTFTIPEYFFMSLESLDILYCDVTDLVVKYLLTNSPFLKRVVVGDVIRMTDGDLFRLCAECDFLCLEELWFSCARCLTVTSVQLLMGHCPNLRSLGQLSGWDVSSADVDYLRAFILSTNTDLTLLPIAFP</sequence>
<organism evidence="1 2">
    <name type="scientific">Ignelater luminosus</name>
    <name type="common">Cucubano</name>
    <name type="synonym">Pyrophorus luminosus</name>
    <dbReference type="NCBI Taxonomy" id="2038154"/>
    <lineage>
        <taxon>Eukaryota</taxon>
        <taxon>Metazoa</taxon>
        <taxon>Ecdysozoa</taxon>
        <taxon>Arthropoda</taxon>
        <taxon>Hexapoda</taxon>
        <taxon>Insecta</taxon>
        <taxon>Pterygota</taxon>
        <taxon>Neoptera</taxon>
        <taxon>Endopterygota</taxon>
        <taxon>Coleoptera</taxon>
        <taxon>Polyphaga</taxon>
        <taxon>Elateriformia</taxon>
        <taxon>Elateroidea</taxon>
        <taxon>Elateridae</taxon>
        <taxon>Agrypninae</taxon>
        <taxon>Pyrophorini</taxon>
        <taxon>Ignelater</taxon>
    </lineage>
</organism>
<name>A0A8K0C5Z7_IGNLU</name>
<dbReference type="InterPro" id="IPR032675">
    <property type="entry name" value="LRR_dom_sf"/>
</dbReference>
<proteinExistence type="predicted"/>
<dbReference type="AlphaFoldDB" id="A0A8K0C5Z7"/>
<keyword evidence="2" id="KW-1185">Reference proteome</keyword>
<evidence type="ECO:0000313" key="1">
    <source>
        <dbReference type="EMBL" id="KAF2881049.1"/>
    </source>
</evidence>
<comment type="caution">
    <text evidence="1">The sequence shown here is derived from an EMBL/GenBank/DDBJ whole genome shotgun (WGS) entry which is preliminary data.</text>
</comment>